<dbReference type="RefSeq" id="XP_065671172.1">
    <property type="nucleotide sequence ID" value="XM_065815100.1"/>
</dbReference>
<protein>
    <submittedName>
        <fullName evidence="2">Homeobox-like protein HDP1 isoform X1</fullName>
    </submittedName>
</protein>
<accession>A0ABM4DA01</accession>
<proteinExistence type="predicted"/>
<gene>
    <name evidence="2" type="primary">LOC136089260</name>
</gene>
<sequence length="431" mass="49812">MFYGLQKEMGILQLCCCVQKRVSIHQSKSLELKSYKCTDIVIKNERKLEVSSNNLNSVEELKSVSCTDKVIENRIELKVSSNNLNSLEELRSVSCTNIVTEISAESEELNFIHVVPSINVSSIELKSVSCTDTVIENEVESEVSSVNVNSIELKSVSCTDTVIENEVESEVSSVNVNSIELKSVSCTDTVIENEVESEVSSVNVNSIELKSVSCTDTVIENEVESEEPFKRSDVMIEKKTELEDIKDKADFMKIFVVRFYEGQLSITNEIKSLIDKHQWDISIYNKKTPYETSSEYYFVNSFMCSGLKLRWLSVHKNVLSIEEKNLIIKSSENVSFVSFHCPCRIENWKPKDNIEELRILMSFYYISKKHFEECFLPWLLVCKRLYLDLHRGIDFLTQIYEWICFTNIKEFSIVFRGRCYQDLDELKYFLK</sequence>
<dbReference type="Proteomes" id="UP001652625">
    <property type="component" value="Chromosome 13"/>
</dbReference>
<organism evidence="1 2">
    <name type="scientific">Hydra vulgaris</name>
    <name type="common">Hydra</name>
    <name type="synonym">Hydra attenuata</name>
    <dbReference type="NCBI Taxonomy" id="6087"/>
    <lineage>
        <taxon>Eukaryota</taxon>
        <taxon>Metazoa</taxon>
        <taxon>Cnidaria</taxon>
        <taxon>Hydrozoa</taxon>
        <taxon>Hydroidolina</taxon>
        <taxon>Anthoathecata</taxon>
        <taxon>Aplanulata</taxon>
        <taxon>Hydridae</taxon>
        <taxon>Hydra</taxon>
    </lineage>
</organism>
<keyword evidence="1" id="KW-1185">Reference proteome</keyword>
<dbReference type="GeneID" id="136089260"/>
<reference evidence="2" key="1">
    <citation type="submission" date="2025-08" db="UniProtKB">
        <authorList>
            <consortium name="RefSeq"/>
        </authorList>
    </citation>
    <scope>IDENTIFICATION</scope>
</reference>
<name>A0ABM4DA01_HYDVU</name>
<evidence type="ECO:0000313" key="1">
    <source>
        <dbReference type="Proteomes" id="UP001652625"/>
    </source>
</evidence>
<evidence type="ECO:0000313" key="2">
    <source>
        <dbReference type="RefSeq" id="XP_065671172.1"/>
    </source>
</evidence>